<dbReference type="InterPro" id="IPR024072">
    <property type="entry name" value="DHFR-like_dom_sf"/>
</dbReference>
<evidence type="ECO:0000313" key="2">
    <source>
        <dbReference type="Proteomes" id="UP001500804"/>
    </source>
</evidence>
<dbReference type="RefSeq" id="WP_345603197.1">
    <property type="nucleotide sequence ID" value="NZ_BAABJO010000002.1"/>
</dbReference>
<dbReference type="Proteomes" id="UP001500804">
    <property type="component" value="Unassembled WGS sequence"/>
</dbReference>
<proteinExistence type="predicted"/>
<keyword evidence="2" id="KW-1185">Reference proteome</keyword>
<gene>
    <name evidence="1" type="ORF">GCM10023320_07170</name>
</gene>
<name>A0ABP9N9K7_9PSEU</name>
<comment type="caution">
    <text evidence="1">The sequence shown here is derived from an EMBL/GenBank/DDBJ whole genome shotgun (WGS) entry which is preliminary data.</text>
</comment>
<evidence type="ECO:0000313" key="1">
    <source>
        <dbReference type="EMBL" id="GAA5112651.1"/>
    </source>
</evidence>
<protein>
    <submittedName>
        <fullName evidence="1">Dihydrofolate reductase family protein</fullName>
    </submittedName>
</protein>
<dbReference type="EMBL" id="BAABJO010000002">
    <property type="protein sequence ID" value="GAA5112651.1"/>
    <property type="molecule type" value="Genomic_DNA"/>
</dbReference>
<sequence>MARVVMQAVVSVDGYIAYPDDSVGPLFDWYFNGDTELCATASDWTFRVSRPSADHLQPIWDAIKVTVIGRHLFDTTNGWDGKPAAGDELVVVTHRPLPQEWLAAHPDAPFHTADSVEAGIALAKELAGDGLVDVTAGDLGGQAFSAGLVDEVAMDVVPVVLGEGVRFFGSHTGTVLLDDPDQVVQGDRVLHLHYAVRH</sequence>
<reference evidence="2" key="1">
    <citation type="journal article" date="2019" name="Int. J. Syst. Evol. Microbiol.">
        <title>The Global Catalogue of Microorganisms (GCM) 10K type strain sequencing project: providing services to taxonomists for standard genome sequencing and annotation.</title>
        <authorList>
            <consortium name="The Broad Institute Genomics Platform"/>
            <consortium name="The Broad Institute Genome Sequencing Center for Infectious Disease"/>
            <person name="Wu L."/>
            <person name="Ma J."/>
        </authorList>
    </citation>
    <scope>NUCLEOTIDE SEQUENCE [LARGE SCALE GENOMIC DNA]</scope>
    <source>
        <strain evidence="2">JCM 18302</strain>
    </source>
</reference>
<dbReference type="Gene3D" id="3.40.430.10">
    <property type="entry name" value="Dihydrofolate Reductase, subunit A"/>
    <property type="match status" value="1"/>
</dbReference>
<organism evidence="1 2">
    <name type="scientific">Pseudonocardia adelaidensis</name>
    <dbReference type="NCBI Taxonomy" id="648754"/>
    <lineage>
        <taxon>Bacteria</taxon>
        <taxon>Bacillati</taxon>
        <taxon>Actinomycetota</taxon>
        <taxon>Actinomycetes</taxon>
        <taxon>Pseudonocardiales</taxon>
        <taxon>Pseudonocardiaceae</taxon>
        <taxon>Pseudonocardia</taxon>
    </lineage>
</organism>
<dbReference type="SUPFAM" id="SSF53597">
    <property type="entry name" value="Dihydrofolate reductase-like"/>
    <property type="match status" value="1"/>
</dbReference>
<accession>A0ABP9N9K7</accession>